<dbReference type="PATRIC" id="fig|630.30.peg.101"/>
<dbReference type="Proteomes" id="UP000595309">
    <property type="component" value="Chromosome"/>
</dbReference>
<evidence type="ECO:0000313" key="6">
    <source>
        <dbReference type="Proteomes" id="UP000595309"/>
    </source>
</evidence>
<dbReference type="GeneID" id="51907319"/>
<reference evidence="2 4" key="1">
    <citation type="submission" date="2015-03" db="EMBL/GenBank/DDBJ databases">
        <authorList>
            <consortium name="Pathogen Informatics"/>
            <person name="Murphy D."/>
        </authorList>
    </citation>
    <scope>NUCLEOTIDE SEQUENCE [LARGE SCALE GENOMIC DNA]</scope>
    <source>
        <strain evidence="2 4">IP05342</strain>
    </source>
</reference>
<reference evidence="3 6" key="3">
    <citation type="submission" date="2021-01" db="EMBL/GenBank/DDBJ databases">
        <title>FDA dAtabase for Regulatory Grade micrObial Sequences (FDA-ARGOS): Supporting development and validation of Infectious Disease Dx tests.</title>
        <authorList>
            <person name="Blissenbach B."/>
            <person name="Krut O."/>
            <person name="Tallon L."/>
            <person name="Sadzewicz L."/>
            <person name="Zhao X."/>
            <person name="Boylan J."/>
            <person name="Ott S."/>
            <person name="Bowen H."/>
            <person name="Vavikolanu K."/>
            <person name="Mehta A."/>
            <person name="Aluvathingal J."/>
            <person name="Nadendla S."/>
            <person name="Yan Y."/>
            <person name="Sichtig H."/>
        </authorList>
    </citation>
    <scope>NUCLEOTIDE SEQUENCE [LARGE SCALE GENOMIC DNA]</scope>
    <source>
        <strain evidence="3 6">FDAARGOS_1082</strain>
    </source>
</reference>
<dbReference type="KEGG" id="yet:CH48_4083"/>
<evidence type="ECO:0000313" key="2">
    <source>
        <dbReference type="EMBL" id="CND29901.1"/>
    </source>
</evidence>
<sequence>MSKHFSYSKHIIGQAGIVSWGQLSFSHPTLAGLELPYFDIEARQPGPKLAIIAGMYPNEVSAWKRLCA</sequence>
<evidence type="ECO:0000313" key="3">
    <source>
        <dbReference type="EMBL" id="QQU49207.1"/>
    </source>
</evidence>
<accession>A0A0E1NDP0</accession>
<dbReference type="RefSeq" id="WP_014608881.1">
    <property type="nucleotide sequence ID" value="NZ_CGBC01000007.1"/>
</dbReference>
<reference evidence="1 5" key="2">
    <citation type="submission" date="2015-03" db="EMBL/GenBank/DDBJ databases">
        <authorList>
            <person name="Murphy D."/>
        </authorList>
    </citation>
    <scope>NUCLEOTIDE SEQUENCE [LARGE SCALE GENOMIC DNA]</scope>
    <source>
        <strain evidence="1 5">IP26249</strain>
    </source>
</reference>
<evidence type="ECO:0000313" key="4">
    <source>
        <dbReference type="Proteomes" id="UP000041601"/>
    </source>
</evidence>
<protein>
    <submittedName>
        <fullName evidence="1">Uncharacterized protein</fullName>
    </submittedName>
</protein>
<keyword evidence="4" id="KW-1185">Reference proteome</keyword>
<dbReference type="Proteomes" id="UP000048841">
    <property type="component" value="Unassembled WGS sequence"/>
</dbReference>
<dbReference type="AlphaFoldDB" id="A0A0E1NDP0"/>
<proteinExistence type="predicted"/>
<evidence type="ECO:0000313" key="1">
    <source>
        <dbReference type="EMBL" id="CFQ56697.1"/>
    </source>
</evidence>
<dbReference type="EMBL" id="CGBR01000005">
    <property type="protein sequence ID" value="CFQ56697.1"/>
    <property type="molecule type" value="Genomic_DNA"/>
</dbReference>
<evidence type="ECO:0000313" key="5">
    <source>
        <dbReference type="Proteomes" id="UP000048841"/>
    </source>
</evidence>
<gene>
    <name evidence="1" type="ORF">ERS137941_01037</name>
    <name evidence="2" type="ORF">ERS137959_00808</name>
    <name evidence="3" type="ORF">I6I39_16670</name>
</gene>
<dbReference type="EMBL" id="CP068146">
    <property type="protein sequence ID" value="QQU49207.1"/>
    <property type="molecule type" value="Genomic_DNA"/>
</dbReference>
<dbReference type="EMBL" id="CPXJ01000008">
    <property type="protein sequence ID" value="CND29901.1"/>
    <property type="molecule type" value="Genomic_DNA"/>
</dbReference>
<organism evidence="1 5">
    <name type="scientific">Yersinia enterocolitica</name>
    <dbReference type="NCBI Taxonomy" id="630"/>
    <lineage>
        <taxon>Bacteria</taxon>
        <taxon>Pseudomonadati</taxon>
        <taxon>Pseudomonadota</taxon>
        <taxon>Gammaproteobacteria</taxon>
        <taxon>Enterobacterales</taxon>
        <taxon>Yersiniaceae</taxon>
        <taxon>Yersinia</taxon>
    </lineage>
</organism>
<name>A0A0E1NDP0_YEREN</name>
<dbReference type="Proteomes" id="UP000041601">
    <property type="component" value="Unassembled WGS sequence"/>
</dbReference>